<comment type="similarity">
    <text evidence="7">Belongs to the TRAP transporter small permease family.</text>
</comment>
<comment type="subunit">
    <text evidence="7">The complex comprises the extracytoplasmic solute receptor protein and the two transmembrane proteins.</text>
</comment>
<dbReference type="KEGG" id="gai:IMCC3135_15640"/>
<organism evidence="9 10">
    <name type="scientific">Granulosicoccus antarcticus IMCC3135</name>
    <dbReference type="NCBI Taxonomy" id="1192854"/>
    <lineage>
        <taxon>Bacteria</taxon>
        <taxon>Pseudomonadati</taxon>
        <taxon>Pseudomonadota</taxon>
        <taxon>Gammaproteobacteria</taxon>
        <taxon>Chromatiales</taxon>
        <taxon>Granulosicoccaceae</taxon>
        <taxon>Granulosicoccus</taxon>
    </lineage>
</organism>
<dbReference type="RefSeq" id="WP_088918441.1">
    <property type="nucleotide sequence ID" value="NZ_CP018632.1"/>
</dbReference>
<dbReference type="InterPro" id="IPR055348">
    <property type="entry name" value="DctQ"/>
</dbReference>
<sequence>MAHVAHNGSNGFTVAARHIVSIWALLGGAVLLAVIAINMLSVIGSVFGRPFPGDFELTEMGVAIAAFAFLPYCQVTGANVTADIFTSRASPRWIAFLTLLGAVVALVFSVLLIWRMYFGMLDQKTYDYMTAILQVPQWIAFLPILISLALLALAAMTTIVEEGYIVKKGRPHV</sequence>
<evidence type="ECO:0000256" key="5">
    <source>
        <dbReference type="ARBA" id="ARBA00022989"/>
    </source>
</evidence>
<evidence type="ECO:0000256" key="2">
    <source>
        <dbReference type="ARBA" id="ARBA00022448"/>
    </source>
</evidence>
<keyword evidence="3" id="KW-1003">Cell membrane</keyword>
<dbReference type="EMBL" id="CP018632">
    <property type="protein sequence ID" value="ASJ73210.1"/>
    <property type="molecule type" value="Genomic_DNA"/>
</dbReference>
<evidence type="ECO:0000313" key="10">
    <source>
        <dbReference type="Proteomes" id="UP000250079"/>
    </source>
</evidence>
<name>A0A2Z2NWK8_9GAMM</name>
<dbReference type="Pfam" id="PF04290">
    <property type="entry name" value="DctQ"/>
    <property type="match status" value="1"/>
</dbReference>
<keyword evidence="2 7" id="KW-0813">Transport</keyword>
<reference evidence="9 10" key="1">
    <citation type="submission" date="2016-12" db="EMBL/GenBank/DDBJ databases">
        <authorList>
            <person name="Song W.-J."/>
            <person name="Kurnit D.M."/>
        </authorList>
    </citation>
    <scope>NUCLEOTIDE SEQUENCE [LARGE SCALE GENOMIC DNA]</scope>
    <source>
        <strain evidence="9 10">IMCC3135</strain>
    </source>
</reference>
<proteinExistence type="inferred from homology"/>
<evidence type="ECO:0000256" key="7">
    <source>
        <dbReference type="RuleBase" id="RU369079"/>
    </source>
</evidence>
<evidence type="ECO:0000256" key="4">
    <source>
        <dbReference type="ARBA" id="ARBA00022692"/>
    </source>
</evidence>
<evidence type="ECO:0000256" key="6">
    <source>
        <dbReference type="ARBA" id="ARBA00023136"/>
    </source>
</evidence>
<keyword evidence="5 7" id="KW-1133">Transmembrane helix</keyword>
<keyword evidence="4 7" id="KW-0812">Transmembrane</keyword>
<feature type="transmembrane region" description="Helical" evidence="7">
    <location>
        <begin position="60"/>
        <end position="81"/>
    </location>
</feature>
<dbReference type="Proteomes" id="UP000250079">
    <property type="component" value="Chromosome"/>
</dbReference>
<feature type="domain" description="Tripartite ATP-independent periplasmic transporters DctQ component" evidence="8">
    <location>
        <begin position="41"/>
        <end position="161"/>
    </location>
</feature>
<evidence type="ECO:0000256" key="3">
    <source>
        <dbReference type="ARBA" id="ARBA00022475"/>
    </source>
</evidence>
<evidence type="ECO:0000259" key="8">
    <source>
        <dbReference type="Pfam" id="PF04290"/>
    </source>
</evidence>
<dbReference type="OrthoDB" id="6900059at2"/>
<protein>
    <recommendedName>
        <fullName evidence="7">TRAP transporter small permease protein</fullName>
    </recommendedName>
</protein>
<keyword evidence="7" id="KW-0997">Cell inner membrane</keyword>
<evidence type="ECO:0000256" key="1">
    <source>
        <dbReference type="ARBA" id="ARBA00004651"/>
    </source>
</evidence>
<feature type="transmembrane region" description="Helical" evidence="7">
    <location>
        <begin position="20"/>
        <end position="48"/>
    </location>
</feature>
<dbReference type="GO" id="GO:0005886">
    <property type="term" value="C:plasma membrane"/>
    <property type="evidence" value="ECO:0007669"/>
    <property type="project" value="UniProtKB-SubCell"/>
</dbReference>
<gene>
    <name evidence="9" type="ORF">IMCC3135_15640</name>
</gene>
<comment type="subcellular location">
    <subcellularLocation>
        <location evidence="7">Cell inner membrane</location>
        <topology evidence="7">Multi-pass membrane protein</topology>
    </subcellularLocation>
    <subcellularLocation>
        <location evidence="1">Cell membrane</location>
        <topology evidence="1">Multi-pass membrane protein</topology>
    </subcellularLocation>
</comment>
<accession>A0A2Z2NWK8</accession>
<dbReference type="GO" id="GO:0022857">
    <property type="term" value="F:transmembrane transporter activity"/>
    <property type="evidence" value="ECO:0007669"/>
    <property type="project" value="UniProtKB-UniRule"/>
</dbReference>
<keyword evidence="6 7" id="KW-0472">Membrane</keyword>
<dbReference type="AlphaFoldDB" id="A0A2Z2NWK8"/>
<evidence type="ECO:0000313" key="9">
    <source>
        <dbReference type="EMBL" id="ASJ73210.1"/>
    </source>
</evidence>
<keyword evidence="10" id="KW-1185">Reference proteome</keyword>
<feature type="transmembrane region" description="Helical" evidence="7">
    <location>
        <begin position="93"/>
        <end position="118"/>
    </location>
</feature>
<feature type="transmembrane region" description="Helical" evidence="7">
    <location>
        <begin position="138"/>
        <end position="160"/>
    </location>
</feature>
<comment type="function">
    <text evidence="7">Part of the tripartite ATP-independent periplasmic (TRAP) transport system.</text>
</comment>